<dbReference type="EMBL" id="ABEU02000022">
    <property type="protein sequence ID" value="PNR30920.1"/>
    <property type="molecule type" value="Genomic_DNA"/>
</dbReference>
<name>A0A2K1INS3_PHYPA</name>
<dbReference type="InParanoid" id="A0A2K1INS3"/>
<dbReference type="Gramene" id="Pp3c22_16910V3.2">
    <property type="protein sequence ID" value="PAC:32904835.CDS.1"/>
    <property type="gene ID" value="Pp3c22_16910"/>
</dbReference>
<sequence>MLTFLMNLKTFDFFIVDLNQIILFMNFNGAFDANINDFSYTTLLITSKNLMKEKMIMYFS</sequence>
<reference evidence="1 3" key="1">
    <citation type="journal article" date="2008" name="Science">
        <title>The Physcomitrella genome reveals evolutionary insights into the conquest of land by plants.</title>
        <authorList>
            <person name="Rensing S."/>
            <person name="Lang D."/>
            <person name="Zimmer A."/>
            <person name="Terry A."/>
            <person name="Salamov A."/>
            <person name="Shapiro H."/>
            <person name="Nishiyama T."/>
            <person name="Perroud P.-F."/>
            <person name="Lindquist E."/>
            <person name="Kamisugi Y."/>
            <person name="Tanahashi T."/>
            <person name="Sakakibara K."/>
            <person name="Fujita T."/>
            <person name="Oishi K."/>
            <person name="Shin-I T."/>
            <person name="Kuroki Y."/>
            <person name="Toyoda A."/>
            <person name="Suzuki Y."/>
            <person name="Hashimoto A."/>
            <person name="Yamaguchi K."/>
            <person name="Sugano A."/>
            <person name="Kohara Y."/>
            <person name="Fujiyama A."/>
            <person name="Anterola A."/>
            <person name="Aoki S."/>
            <person name="Ashton N."/>
            <person name="Barbazuk W.B."/>
            <person name="Barker E."/>
            <person name="Bennetzen J."/>
            <person name="Bezanilla M."/>
            <person name="Blankenship R."/>
            <person name="Cho S.H."/>
            <person name="Dutcher S."/>
            <person name="Estelle M."/>
            <person name="Fawcett J.A."/>
            <person name="Gundlach H."/>
            <person name="Hanada K."/>
            <person name="Heyl A."/>
            <person name="Hicks K.A."/>
            <person name="Hugh J."/>
            <person name="Lohr M."/>
            <person name="Mayer K."/>
            <person name="Melkozernov A."/>
            <person name="Murata T."/>
            <person name="Nelson D."/>
            <person name="Pils B."/>
            <person name="Prigge M."/>
            <person name="Reiss B."/>
            <person name="Renner T."/>
            <person name="Rombauts S."/>
            <person name="Rushton P."/>
            <person name="Sanderfoot A."/>
            <person name="Schween G."/>
            <person name="Shiu S.-H."/>
            <person name="Stueber K."/>
            <person name="Theodoulou F.L."/>
            <person name="Tu H."/>
            <person name="Van de Peer Y."/>
            <person name="Verrier P.J."/>
            <person name="Waters E."/>
            <person name="Wood A."/>
            <person name="Yang L."/>
            <person name="Cove D."/>
            <person name="Cuming A."/>
            <person name="Hasebe M."/>
            <person name="Lucas S."/>
            <person name="Mishler D.B."/>
            <person name="Reski R."/>
            <person name="Grigoriev I."/>
            <person name="Quatrano R.S."/>
            <person name="Boore J.L."/>
        </authorList>
    </citation>
    <scope>NUCLEOTIDE SEQUENCE [LARGE SCALE GENOMIC DNA]</scope>
    <source>
        <strain evidence="2 3">cv. Gransden 2004</strain>
    </source>
</reference>
<protein>
    <submittedName>
        <fullName evidence="1 2">Uncharacterized protein</fullName>
    </submittedName>
</protein>
<evidence type="ECO:0000313" key="3">
    <source>
        <dbReference type="Proteomes" id="UP000006727"/>
    </source>
</evidence>
<evidence type="ECO:0000313" key="2">
    <source>
        <dbReference type="EnsemblPlants" id="PAC:32904834.CDS.1"/>
    </source>
</evidence>
<reference evidence="2" key="3">
    <citation type="submission" date="2020-12" db="UniProtKB">
        <authorList>
            <consortium name="EnsemblPlants"/>
        </authorList>
    </citation>
    <scope>IDENTIFICATION</scope>
</reference>
<dbReference type="AlphaFoldDB" id="A0A2K1INS3"/>
<dbReference type="Gramene" id="Pp3c22_16910V3.1">
    <property type="protein sequence ID" value="PAC:32904834.CDS.1"/>
    <property type="gene ID" value="Pp3c22_16910"/>
</dbReference>
<reference evidence="1 3" key="2">
    <citation type="journal article" date="2018" name="Plant J.">
        <title>The Physcomitrella patens chromosome-scale assembly reveals moss genome structure and evolution.</title>
        <authorList>
            <person name="Lang D."/>
            <person name="Ullrich K.K."/>
            <person name="Murat F."/>
            <person name="Fuchs J."/>
            <person name="Jenkins J."/>
            <person name="Haas F.B."/>
            <person name="Piednoel M."/>
            <person name="Gundlach H."/>
            <person name="Van Bel M."/>
            <person name="Meyberg R."/>
            <person name="Vives C."/>
            <person name="Morata J."/>
            <person name="Symeonidi A."/>
            <person name="Hiss M."/>
            <person name="Muchero W."/>
            <person name="Kamisugi Y."/>
            <person name="Saleh O."/>
            <person name="Blanc G."/>
            <person name="Decker E.L."/>
            <person name="van Gessel N."/>
            <person name="Grimwood J."/>
            <person name="Hayes R.D."/>
            <person name="Graham S.W."/>
            <person name="Gunter L.E."/>
            <person name="McDaniel S.F."/>
            <person name="Hoernstein S.N.W."/>
            <person name="Larsson A."/>
            <person name="Li F.W."/>
            <person name="Perroud P.F."/>
            <person name="Phillips J."/>
            <person name="Ranjan P."/>
            <person name="Rokshar D.S."/>
            <person name="Rothfels C.J."/>
            <person name="Schneider L."/>
            <person name="Shu S."/>
            <person name="Stevenson D.W."/>
            <person name="Thummler F."/>
            <person name="Tillich M."/>
            <person name="Villarreal Aguilar J.C."/>
            <person name="Widiez T."/>
            <person name="Wong G.K."/>
            <person name="Wymore A."/>
            <person name="Zhang Y."/>
            <person name="Zimmer A.D."/>
            <person name="Quatrano R.S."/>
            <person name="Mayer K.F.X."/>
            <person name="Goodstein D."/>
            <person name="Casacuberta J.M."/>
            <person name="Vandepoele K."/>
            <person name="Reski R."/>
            <person name="Cuming A.C."/>
            <person name="Tuskan G.A."/>
            <person name="Maumus F."/>
            <person name="Salse J."/>
            <person name="Schmutz J."/>
            <person name="Rensing S.A."/>
        </authorList>
    </citation>
    <scope>NUCLEOTIDE SEQUENCE [LARGE SCALE GENOMIC DNA]</scope>
    <source>
        <strain evidence="2 3">cv. Gransden 2004</strain>
    </source>
</reference>
<keyword evidence="3" id="KW-1185">Reference proteome</keyword>
<organism evidence="1">
    <name type="scientific">Physcomitrium patens</name>
    <name type="common">Spreading-leaved earth moss</name>
    <name type="synonym">Physcomitrella patens</name>
    <dbReference type="NCBI Taxonomy" id="3218"/>
    <lineage>
        <taxon>Eukaryota</taxon>
        <taxon>Viridiplantae</taxon>
        <taxon>Streptophyta</taxon>
        <taxon>Embryophyta</taxon>
        <taxon>Bryophyta</taxon>
        <taxon>Bryophytina</taxon>
        <taxon>Bryopsida</taxon>
        <taxon>Funariidae</taxon>
        <taxon>Funariales</taxon>
        <taxon>Funariaceae</taxon>
        <taxon>Physcomitrium</taxon>
    </lineage>
</organism>
<evidence type="ECO:0000313" key="1">
    <source>
        <dbReference type="EMBL" id="PNR30920.1"/>
    </source>
</evidence>
<dbReference type="EnsemblPlants" id="Pp3c22_16910V3.1">
    <property type="protein sequence ID" value="PAC:32904834.CDS.1"/>
    <property type="gene ID" value="Pp3c22_16910"/>
</dbReference>
<accession>A0A2K1INS3</accession>
<dbReference type="EnsemblPlants" id="Pp3c22_16910V3.2">
    <property type="protein sequence ID" value="PAC:32904835.CDS.1"/>
    <property type="gene ID" value="Pp3c22_16910"/>
</dbReference>
<dbReference type="Proteomes" id="UP000006727">
    <property type="component" value="Chromosome 22"/>
</dbReference>
<proteinExistence type="predicted"/>
<gene>
    <name evidence="1" type="ORF">PHYPA_027236</name>
</gene>